<feature type="binding site" evidence="12">
    <location>
        <position position="341"/>
    </location>
    <ligand>
        <name>Mg(2+)</name>
        <dbReference type="ChEBI" id="CHEBI:18420"/>
        <label>1</label>
    </ligand>
</feature>
<evidence type="ECO:0000256" key="13">
    <source>
        <dbReference type="SAM" id="MobiDB-lite"/>
    </source>
</evidence>
<dbReference type="EC" id="3.2.1.143" evidence="2"/>
<comment type="catalytic activity">
    <reaction evidence="11">
        <text>alpha-NAD(+) + H2O = ADP-D-ribose + nicotinamide + H(+)</text>
        <dbReference type="Rhea" id="RHEA:68792"/>
        <dbReference type="ChEBI" id="CHEBI:15377"/>
        <dbReference type="ChEBI" id="CHEBI:15378"/>
        <dbReference type="ChEBI" id="CHEBI:17154"/>
        <dbReference type="ChEBI" id="CHEBI:57967"/>
        <dbReference type="ChEBI" id="CHEBI:77017"/>
    </reaction>
</comment>
<evidence type="ECO:0000256" key="6">
    <source>
        <dbReference type="ARBA" id="ARBA00042471"/>
    </source>
</evidence>
<comment type="similarity">
    <text evidence="1">Belongs to the ADP-ribosylglycohydrolase family.</text>
</comment>
<feature type="binding site" evidence="12">
    <location>
        <position position="344"/>
    </location>
    <ligand>
        <name>Mg(2+)</name>
        <dbReference type="ChEBI" id="CHEBI:18420"/>
        <label>1</label>
    </ligand>
</feature>
<evidence type="ECO:0000256" key="10">
    <source>
        <dbReference type="ARBA" id="ARBA00043193"/>
    </source>
</evidence>
<dbReference type="PANTHER" id="PTHR16222">
    <property type="entry name" value="ADP-RIBOSYLGLYCOHYDROLASE"/>
    <property type="match status" value="1"/>
</dbReference>
<keyword evidence="12" id="KW-0479">Metal-binding</keyword>
<keyword evidence="15" id="KW-1185">Reference proteome</keyword>
<dbReference type="AlphaFoldDB" id="A0A5C3LCE4"/>
<dbReference type="GO" id="GO:0004649">
    <property type="term" value="F:poly(ADP-ribose) glycohydrolase activity"/>
    <property type="evidence" value="ECO:0007669"/>
    <property type="project" value="UniProtKB-EC"/>
</dbReference>
<evidence type="ECO:0000256" key="12">
    <source>
        <dbReference type="PIRSR" id="PIRSR605502-1"/>
    </source>
</evidence>
<dbReference type="PANTHER" id="PTHR16222:SF24">
    <property type="entry name" value="ADP-RIBOSYLHYDROLASE ARH3"/>
    <property type="match status" value="1"/>
</dbReference>
<dbReference type="OrthoDB" id="2021138at2759"/>
<feature type="region of interest" description="Disordered" evidence="13">
    <location>
        <begin position="1"/>
        <end position="36"/>
    </location>
</feature>
<feature type="binding site" evidence="12">
    <location>
        <position position="343"/>
    </location>
    <ligand>
        <name>Mg(2+)</name>
        <dbReference type="ChEBI" id="CHEBI:18420"/>
        <label>1</label>
    </ligand>
</feature>
<evidence type="ECO:0000256" key="2">
    <source>
        <dbReference type="ARBA" id="ARBA00012255"/>
    </source>
</evidence>
<evidence type="ECO:0000256" key="11">
    <source>
        <dbReference type="ARBA" id="ARBA00049015"/>
    </source>
</evidence>
<proteinExistence type="inferred from homology"/>
<evidence type="ECO:0000256" key="1">
    <source>
        <dbReference type="ARBA" id="ARBA00010702"/>
    </source>
</evidence>
<evidence type="ECO:0000313" key="14">
    <source>
        <dbReference type="EMBL" id="TFK30113.1"/>
    </source>
</evidence>
<organism evidence="14 15">
    <name type="scientific">Coprinopsis marcescibilis</name>
    <name type="common">Agaric fungus</name>
    <name type="synonym">Psathyrella marcescibilis</name>
    <dbReference type="NCBI Taxonomy" id="230819"/>
    <lineage>
        <taxon>Eukaryota</taxon>
        <taxon>Fungi</taxon>
        <taxon>Dikarya</taxon>
        <taxon>Basidiomycota</taxon>
        <taxon>Agaricomycotina</taxon>
        <taxon>Agaricomycetes</taxon>
        <taxon>Agaricomycetidae</taxon>
        <taxon>Agaricales</taxon>
        <taxon>Agaricineae</taxon>
        <taxon>Psathyrellaceae</taxon>
        <taxon>Coprinopsis</taxon>
    </lineage>
</organism>
<keyword evidence="12" id="KW-0460">Magnesium</keyword>
<evidence type="ECO:0000256" key="8">
    <source>
        <dbReference type="ARBA" id="ARBA00042850"/>
    </source>
</evidence>
<dbReference type="GO" id="GO:0046872">
    <property type="term" value="F:metal ion binding"/>
    <property type="evidence" value="ECO:0007669"/>
    <property type="project" value="UniProtKB-KW"/>
</dbReference>
<dbReference type="Pfam" id="PF03747">
    <property type="entry name" value="ADP_ribosyl_GH"/>
    <property type="match status" value="1"/>
</dbReference>
<feature type="compositionally biased region" description="Low complexity" evidence="13">
    <location>
        <begin position="22"/>
        <end position="34"/>
    </location>
</feature>
<keyword evidence="3" id="KW-0378">Hydrolase</keyword>
<sequence>MSLKFWKSNEPEAATEEPHQSPPQSTSAAPSPTTFGYANVNLEDQPLVDALGGPPEFKKRFSFPLVNEYIPNNNFQLPPGVWTDDTSMTLCLARSIAQYGFNEARQLEAYNNWFRNGELSAVGHCFDIGGTTRAALRYYADSKDASEALKRIQETLSGDNSAGNGSLMRVIPIGIAFWRKPKIAMKYARRSSATTHPTPLCQEACEFWTAAVTEVMKAATSQSVYSKLDLLRYISGYSFQDHRLKAALTLPSDAPALPKKQKHSDSDIQELYQKYHPVMRLIQATRDNPDATQTGGLKLPTAKDLPSTGFVFHSLVAALYCFFATDTFEAGAVMVVNLGSDADTVGAIYGGLAGCWYSSNDSLDESAPDTLFWTQRVRAWKAGLVQRKVVETVAEELAQFEKDWERS</sequence>
<feature type="binding site" evidence="12">
    <location>
        <position position="85"/>
    </location>
    <ligand>
        <name>Mg(2+)</name>
        <dbReference type="ChEBI" id="CHEBI:18420"/>
        <label>1</label>
    </ligand>
</feature>
<dbReference type="InterPro" id="IPR050792">
    <property type="entry name" value="ADP-ribosylglycohydrolase"/>
</dbReference>
<dbReference type="SUPFAM" id="SSF101478">
    <property type="entry name" value="ADP-ribosylglycohydrolase"/>
    <property type="match status" value="1"/>
</dbReference>
<protein>
    <recommendedName>
        <fullName evidence="4">ADP-ribosylhydrolase ARH3</fullName>
        <ecNumber evidence="2">3.2.1.143</ecNumber>
    </recommendedName>
    <alternativeName>
        <fullName evidence="5">ADP-ribose glycohydrolase ARH3</fullName>
    </alternativeName>
    <alternativeName>
        <fullName evidence="6">ADP-ribosylhydrolase 3</fullName>
    </alternativeName>
    <alternativeName>
        <fullName evidence="9">O-acetyl-ADP-ribose deacetylase ARH3</fullName>
    </alternativeName>
    <alternativeName>
        <fullName evidence="10">Poly(ADP-ribose) glycohydrolase ARH3</fullName>
    </alternativeName>
    <alternativeName>
        <fullName evidence="8">[Protein ADP-ribosylarginine] hydrolase-like protein 2</fullName>
    </alternativeName>
    <alternativeName>
        <fullName evidence="7">[Protein ADP-ribosylserine] hydrolase</fullName>
    </alternativeName>
</protein>
<dbReference type="Proteomes" id="UP000307440">
    <property type="component" value="Unassembled WGS sequence"/>
</dbReference>
<feature type="binding site" evidence="12">
    <location>
        <position position="83"/>
    </location>
    <ligand>
        <name>Mg(2+)</name>
        <dbReference type="ChEBI" id="CHEBI:18420"/>
        <label>1</label>
    </ligand>
</feature>
<dbReference type="InterPro" id="IPR005502">
    <property type="entry name" value="Ribosyl_crysJ1"/>
</dbReference>
<feature type="binding site" evidence="12">
    <location>
        <position position="84"/>
    </location>
    <ligand>
        <name>Mg(2+)</name>
        <dbReference type="ChEBI" id="CHEBI:18420"/>
        <label>1</label>
    </ligand>
</feature>
<dbReference type="Gene3D" id="1.10.4080.10">
    <property type="entry name" value="ADP-ribosylation/Crystallin J1"/>
    <property type="match status" value="1"/>
</dbReference>
<gene>
    <name evidence="14" type="ORF">FA15DRAFT_677409</name>
</gene>
<evidence type="ECO:0000256" key="5">
    <source>
        <dbReference type="ARBA" id="ARBA00042398"/>
    </source>
</evidence>
<accession>A0A5C3LCE4</accession>
<dbReference type="EMBL" id="ML210147">
    <property type="protein sequence ID" value="TFK30113.1"/>
    <property type="molecule type" value="Genomic_DNA"/>
</dbReference>
<name>A0A5C3LCE4_COPMA</name>
<evidence type="ECO:0000256" key="9">
    <source>
        <dbReference type="ARBA" id="ARBA00043187"/>
    </source>
</evidence>
<evidence type="ECO:0000256" key="4">
    <source>
        <dbReference type="ARBA" id="ARBA00041057"/>
    </source>
</evidence>
<reference evidence="14 15" key="1">
    <citation type="journal article" date="2019" name="Nat. Ecol. Evol.">
        <title>Megaphylogeny resolves global patterns of mushroom evolution.</title>
        <authorList>
            <person name="Varga T."/>
            <person name="Krizsan K."/>
            <person name="Foldi C."/>
            <person name="Dima B."/>
            <person name="Sanchez-Garcia M."/>
            <person name="Sanchez-Ramirez S."/>
            <person name="Szollosi G.J."/>
            <person name="Szarkandi J.G."/>
            <person name="Papp V."/>
            <person name="Albert L."/>
            <person name="Andreopoulos W."/>
            <person name="Angelini C."/>
            <person name="Antonin V."/>
            <person name="Barry K.W."/>
            <person name="Bougher N.L."/>
            <person name="Buchanan P."/>
            <person name="Buyck B."/>
            <person name="Bense V."/>
            <person name="Catcheside P."/>
            <person name="Chovatia M."/>
            <person name="Cooper J."/>
            <person name="Damon W."/>
            <person name="Desjardin D."/>
            <person name="Finy P."/>
            <person name="Geml J."/>
            <person name="Haridas S."/>
            <person name="Hughes K."/>
            <person name="Justo A."/>
            <person name="Karasinski D."/>
            <person name="Kautmanova I."/>
            <person name="Kiss B."/>
            <person name="Kocsube S."/>
            <person name="Kotiranta H."/>
            <person name="LaButti K.M."/>
            <person name="Lechner B.E."/>
            <person name="Liimatainen K."/>
            <person name="Lipzen A."/>
            <person name="Lukacs Z."/>
            <person name="Mihaltcheva S."/>
            <person name="Morgado L.N."/>
            <person name="Niskanen T."/>
            <person name="Noordeloos M.E."/>
            <person name="Ohm R.A."/>
            <person name="Ortiz-Santana B."/>
            <person name="Ovrebo C."/>
            <person name="Racz N."/>
            <person name="Riley R."/>
            <person name="Savchenko A."/>
            <person name="Shiryaev A."/>
            <person name="Soop K."/>
            <person name="Spirin V."/>
            <person name="Szebenyi C."/>
            <person name="Tomsovsky M."/>
            <person name="Tulloss R.E."/>
            <person name="Uehling J."/>
            <person name="Grigoriev I.V."/>
            <person name="Vagvolgyi C."/>
            <person name="Papp T."/>
            <person name="Martin F.M."/>
            <person name="Miettinen O."/>
            <person name="Hibbett D.S."/>
            <person name="Nagy L.G."/>
        </authorList>
    </citation>
    <scope>NUCLEOTIDE SEQUENCE [LARGE SCALE GENOMIC DNA]</scope>
    <source>
        <strain evidence="14 15">CBS 121175</strain>
    </source>
</reference>
<evidence type="ECO:0000256" key="7">
    <source>
        <dbReference type="ARBA" id="ARBA00042722"/>
    </source>
</evidence>
<evidence type="ECO:0000256" key="3">
    <source>
        <dbReference type="ARBA" id="ARBA00022801"/>
    </source>
</evidence>
<evidence type="ECO:0000313" key="15">
    <source>
        <dbReference type="Proteomes" id="UP000307440"/>
    </source>
</evidence>
<dbReference type="InterPro" id="IPR036705">
    <property type="entry name" value="Ribosyl_crysJ1_sf"/>
</dbReference>
<comment type="cofactor">
    <cofactor evidence="12">
        <name>Mg(2+)</name>
        <dbReference type="ChEBI" id="CHEBI:18420"/>
    </cofactor>
    <text evidence="12">Binds 2 magnesium ions per subunit.</text>
</comment>